<accession>U5EL42</accession>
<dbReference type="Proteomes" id="UP000017048">
    <property type="component" value="Unassembled WGS sequence"/>
</dbReference>
<gene>
    <name evidence="2" type="ORF">NCAST_34_02410</name>
</gene>
<evidence type="ECO:0000313" key="3">
    <source>
        <dbReference type="Proteomes" id="UP000017048"/>
    </source>
</evidence>
<dbReference type="SUPFAM" id="SSF109854">
    <property type="entry name" value="DinB/YfiT-like putative metalloenzymes"/>
    <property type="match status" value="1"/>
</dbReference>
<dbReference type="InterPro" id="IPR007061">
    <property type="entry name" value="MST-like"/>
</dbReference>
<name>U5EL42_NOCAS</name>
<dbReference type="eggNOG" id="COG2318">
    <property type="taxonomic scope" value="Bacteria"/>
</dbReference>
<comment type="caution">
    <text evidence="2">The sequence shown here is derived from an EMBL/GenBank/DDBJ whole genome shotgun (WGS) entry which is preliminary data.</text>
</comment>
<dbReference type="Pfam" id="PF04978">
    <property type="entry name" value="MST"/>
    <property type="match status" value="1"/>
</dbReference>
<feature type="region of interest" description="Disordered" evidence="1">
    <location>
        <begin position="1"/>
        <end position="23"/>
    </location>
</feature>
<protein>
    <recommendedName>
        <fullName evidence="4">Mini-circle protein</fullName>
    </recommendedName>
</protein>
<evidence type="ECO:0000313" key="2">
    <source>
        <dbReference type="EMBL" id="GAD87111.1"/>
    </source>
</evidence>
<dbReference type="STRING" id="1824.SAMN05444423_104186"/>
<reference evidence="2 3" key="1">
    <citation type="journal article" date="2014" name="BMC Genomics">
        <title>Genome based analysis of type-I polyketide synthase and nonribosomal peptide synthetase gene clusters in seven strains of five representative Nocardia species.</title>
        <authorList>
            <person name="Komaki H."/>
            <person name="Ichikawa N."/>
            <person name="Hosoyama A."/>
            <person name="Takahashi-Nakaguchi A."/>
            <person name="Matsuzawa T."/>
            <person name="Suzuki K."/>
            <person name="Fujita N."/>
            <person name="Gonoi T."/>
        </authorList>
    </citation>
    <scope>NUCLEOTIDE SEQUENCE [LARGE SCALE GENOMIC DNA]</scope>
    <source>
        <strain evidence="2 3">NBRC 15531</strain>
    </source>
</reference>
<dbReference type="InterPro" id="IPR034660">
    <property type="entry name" value="DinB/YfiT-like"/>
</dbReference>
<keyword evidence="3" id="KW-1185">Reference proteome</keyword>
<organism evidence="2 3">
    <name type="scientific">Nocardia asteroides NBRC 15531</name>
    <dbReference type="NCBI Taxonomy" id="1110697"/>
    <lineage>
        <taxon>Bacteria</taxon>
        <taxon>Bacillati</taxon>
        <taxon>Actinomycetota</taxon>
        <taxon>Actinomycetes</taxon>
        <taxon>Mycobacteriales</taxon>
        <taxon>Nocardiaceae</taxon>
        <taxon>Nocardia</taxon>
    </lineage>
</organism>
<dbReference type="AlphaFoldDB" id="U5EL42"/>
<proteinExistence type="predicted"/>
<sequence length="180" mass="19828">MSDPAGTLSRMTTNERPTPPMTADERATAEGWLDFYRATLAQKCAGLTDEQLRTAAAGPSPLTLLGLLQHLAEVERNWFRRVLAGEQAPPIYDPHADPTGHDGGFELTADSSYDRALTIWHDEIAQARRNCATRALDDTAPFLGGNVSLRWIYTHMIAEYARHCGHADLLRERIDGATGV</sequence>
<dbReference type="EMBL" id="BAFO02000034">
    <property type="protein sequence ID" value="GAD87111.1"/>
    <property type="molecule type" value="Genomic_DNA"/>
</dbReference>
<dbReference type="Gene3D" id="1.20.120.450">
    <property type="entry name" value="dinb family like domain"/>
    <property type="match status" value="1"/>
</dbReference>
<evidence type="ECO:0008006" key="4">
    <source>
        <dbReference type="Google" id="ProtNLM"/>
    </source>
</evidence>
<evidence type="ECO:0000256" key="1">
    <source>
        <dbReference type="SAM" id="MobiDB-lite"/>
    </source>
</evidence>